<protein>
    <submittedName>
        <fullName evidence="1">Uncharacterized protein</fullName>
    </submittedName>
</protein>
<dbReference type="AlphaFoldDB" id="A0A0F9LMG8"/>
<reference evidence="1" key="1">
    <citation type="journal article" date="2015" name="Nature">
        <title>Complex archaea that bridge the gap between prokaryotes and eukaryotes.</title>
        <authorList>
            <person name="Spang A."/>
            <person name="Saw J.H."/>
            <person name="Jorgensen S.L."/>
            <person name="Zaremba-Niedzwiedzka K."/>
            <person name="Martijn J."/>
            <person name="Lind A.E."/>
            <person name="van Eijk R."/>
            <person name="Schleper C."/>
            <person name="Guy L."/>
            <person name="Ettema T.J."/>
        </authorList>
    </citation>
    <scope>NUCLEOTIDE SEQUENCE</scope>
</reference>
<organism evidence="1">
    <name type="scientific">marine sediment metagenome</name>
    <dbReference type="NCBI Taxonomy" id="412755"/>
    <lineage>
        <taxon>unclassified sequences</taxon>
        <taxon>metagenomes</taxon>
        <taxon>ecological metagenomes</taxon>
    </lineage>
</organism>
<comment type="caution">
    <text evidence="1">The sequence shown here is derived from an EMBL/GenBank/DDBJ whole genome shotgun (WGS) entry which is preliminary data.</text>
</comment>
<accession>A0A0F9LMG8</accession>
<dbReference type="EMBL" id="LAZR01010704">
    <property type="protein sequence ID" value="KKM65565.1"/>
    <property type="molecule type" value="Genomic_DNA"/>
</dbReference>
<proteinExistence type="predicted"/>
<gene>
    <name evidence="1" type="ORF">LCGC14_1489990</name>
</gene>
<sequence length="68" mass="7706">MSLSEEQQLLLRNITGGLWKTNSVDKEPVIEFASGTFLLPWLQMDQIMIVILMVIAQVVTKAEFPQKS</sequence>
<evidence type="ECO:0000313" key="1">
    <source>
        <dbReference type="EMBL" id="KKM65565.1"/>
    </source>
</evidence>
<name>A0A0F9LMG8_9ZZZZ</name>